<reference evidence="1 2" key="1">
    <citation type="journal article" date="2012" name="J. Bacteriol.">
        <title>Genome Sequence of the Alkane-Degrading Bacterium Alcanivorax hongdengensis Type Strain A-11-3.</title>
        <authorList>
            <person name="Lai Q."/>
            <person name="Shao Z."/>
        </authorList>
    </citation>
    <scope>NUCLEOTIDE SEQUENCE [LARGE SCALE GENOMIC DNA]</scope>
    <source>
        <strain evidence="1 2">A-11-3</strain>
    </source>
</reference>
<dbReference type="Gene3D" id="3.40.50.1820">
    <property type="entry name" value="alpha/beta hydrolase"/>
    <property type="match status" value="1"/>
</dbReference>
<dbReference type="SUPFAM" id="SSF53474">
    <property type="entry name" value="alpha/beta-Hydrolases"/>
    <property type="match status" value="1"/>
</dbReference>
<dbReference type="EMBL" id="AMRJ01000010">
    <property type="protein sequence ID" value="EKF74590.1"/>
    <property type="molecule type" value="Genomic_DNA"/>
</dbReference>
<dbReference type="PATRIC" id="fig|1177179.3.peg.1634"/>
<name>L0WFJ3_9GAMM</name>
<sequence>MTAAAMPTFQVRIHTVGNGNVVEPNQPFTLTYDVTATSHSDHYYYVDDSLKLVRANSITGSEAGVFSVTYPGGFANGTSKRIRICLFDDNDVPVCDEVRVRAGHVLAVPLAVEMHALGVANQVPANQSLDIHYDVLGPSSSDHYYSVDGELKLVRPQGSQAAGEFSVTYPGGFAAGTSHELKACVQDGDAMRCGSRQVAVGSVGAGADAPAPITSSLLNEHYTVIGNCSPVCGYYENVFYGDSSVSWLPVVGPDSEPNGLRADIYYPTPDGRIHSGSERNTLLIYAHSANHSKESVRADKKGMLLKYLSIQQGGGGVTVAALDFRHPLKDLDENAYPLARDDLSHAVQFFRYYADVFKINPDDIFITGSSLGAGSGIHAAVKELASPDDPSPVRRVSSAIRGAFLSNGQSSFSPQWFRENFLEPAVWPYYQKGYLDDAERAIYGHAVANVTASAPILELVYEGTFVDHKVTLSEYQNKAVDLTHMPNFGLAMLAQYRLHGLDDRIIVRDNYGGNFDRESMNFVVRNRLSGD</sequence>
<dbReference type="InterPro" id="IPR029058">
    <property type="entry name" value="AB_hydrolase_fold"/>
</dbReference>
<evidence type="ECO:0000313" key="2">
    <source>
        <dbReference type="Proteomes" id="UP000010164"/>
    </source>
</evidence>
<accession>L0WFJ3</accession>
<organism evidence="1 2">
    <name type="scientific">Alcanivorax hongdengensis A-11-3</name>
    <dbReference type="NCBI Taxonomy" id="1177179"/>
    <lineage>
        <taxon>Bacteria</taxon>
        <taxon>Pseudomonadati</taxon>
        <taxon>Pseudomonadota</taxon>
        <taxon>Gammaproteobacteria</taxon>
        <taxon>Oceanospirillales</taxon>
        <taxon>Alcanivoracaceae</taxon>
        <taxon>Alcanivorax</taxon>
    </lineage>
</organism>
<dbReference type="Proteomes" id="UP000010164">
    <property type="component" value="Unassembled WGS sequence"/>
</dbReference>
<dbReference type="AlphaFoldDB" id="L0WFJ3"/>
<dbReference type="STRING" id="1177179.A11A3_08185"/>
<comment type="caution">
    <text evidence="1">The sequence shown here is derived from an EMBL/GenBank/DDBJ whole genome shotgun (WGS) entry which is preliminary data.</text>
</comment>
<evidence type="ECO:0000313" key="1">
    <source>
        <dbReference type="EMBL" id="EKF74590.1"/>
    </source>
</evidence>
<gene>
    <name evidence="1" type="ORF">A11A3_08185</name>
</gene>
<keyword evidence="2" id="KW-1185">Reference proteome</keyword>
<proteinExistence type="predicted"/>
<dbReference type="eggNOG" id="COG0657">
    <property type="taxonomic scope" value="Bacteria"/>
</dbReference>
<protein>
    <submittedName>
        <fullName evidence="1">Lipase/esterase</fullName>
    </submittedName>
</protein>